<dbReference type="STRING" id="388280.SAMN04488057_10893"/>
<comment type="pathway">
    <text evidence="4">Amino-acid biosynthesis; L-leucine biosynthesis; L-leucine from 3-methyl-2-oxobutanoate: step 4/4.</text>
</comment>
<dbReference type="AlphaFoldDB" id="A0A1M7PE26"/>
<comment type="cofactor">
    <cofactor evidence="1">
        <name>pyridoxal 5'-phosphate</name>
        <dbReference type="ChEBI" id="CHEBI:597326"/>
    </cofactor>
</comment>
<comment type="catalytic activity">
    <reaction evidence="8">
        <text>L-valine + 2-oxoglutarate = 3-methyl-2-oxobutanoate + L-glutamate</text>
        <dbReference type="Rhea" id="RHEA:24813"/>
        <dbReference type="ChEBI" id="CHEBI:11851"/>
        <dbReference type="ChEBI" id="CHEBI:16810"/>
        <dbReference type="ChEBI" id="CHEBI:29985"/>
        <dbReference type="ChEBI" id="CHEBI:57762"/>
        <dbReference type="EC" id="2.6.1.42"/>
    </reaction>
</comment>
<organism evidence="11 12">
    <name type="scientific">Cyclobacterium lianum</name>
    <dbReference type="NCBI Taxonomy" id="388280"/>
    <lineage>
        <taxon>Bacteria</taxon>
        <taxon>Pseudomonadati</taxon>
        <taxon>Bacteroidota</taxon>
        <taxon>Cytophagia</taxon>
        <taxon>Cytophagales</taxon>
        <taxon>Cyclobacteriaceae</taxon>
        <taxon>Cyclobacterium</taxon>
    </lineage>
</organism>
<keyword evidence="12" id="KW-1185">Reference proteome</keyword>
<evidence type="ECO:0000256" key="3">
    <source>
        <dbReference type="ARBA" id="ARBA00004931"/>
    </source>
</evidence>
<comment type="pathway">
    <text evidence="2">Amino-acid biosynthesis; L-isoleucine biosynthesis; L-isoleucine from 2-oxobutanoate: step 4/4.</text>
</comment>
<dbReference type="PANTHER" id="PTHR42743">
    <property type="entry name" value="AMINO-ACID AMINOTRANSFERASE"/>
    <property type="match status" value="1"/>
</dbReference>
<keyword evidence="11" id="KW-0808">Transferase</keyword>
<evidence type="ECO:0000256" key="1">
    <source>
        <dbReference type="ARBA" id="ARBA00001933"/>
    </source>
</evidence>
<sequence length="276" mass="31243">MKPYCFAENKITNSNEASIHPLDIGLIRGYAIFDFFRTVGRHPLFLEEYLERFTQSAEKAGLPLDYSLQELRDIVYTLIEKNDHQDGGVRMVLTGGLSDNHFLPARGKLFIFCEPLMLPSREKYEKGVKLLSVEYVRPLPAIKTTNYTYPCWLSLDWKAQGAEDVVYHYKDRVSESSRSNIFLVKHGQIYTPQRDILWGITRNKVMKLAGGVGLSDFNLDDLMGADEIFISSTTKRILPITDIDNVQIGNGHPGPVTKELMAAFLDMEKESAGSVN</sequence>
<evidence type="ECO:0000256" key="6">
    <source>
        <dbReference type="ARBA" id="ARBA00013053"/>
    </source>
</evidence>
<dbReference type="InterPro" id="IPR043132">
    <property type="entry name" value="BCAT-like_C"/>
</dbReference>
<evidence type="ECO:0000256" key="8">
    <source>
        <dbReference type="ARBA" id="ARBA00048212"/>
    </source>
</evidence>
<dbReference type="InterPro" id="IPR043131">
    <property type="entry name" value="BCAT-like_N"/>
</dbReference>
<dbReference type="EMBL" id="FRCY01000008">
    <property type="protein sequence ID" value="SHN15093.1"/>
    <property type="molecule type" value="Genomic_DNA"/>
</dbReference>
<dbReference type="InterPro" id="IPR001544">
    <property type="entry name" value="Aminotrans_IV"/>
</dbReference>
<gene>
    <name evidence="11" type="ORF">SAMN04488057_10893</name>
</gene>
<evidence type="ECO:0000256" key="10">
    <source>
        <dbReference type="ARBA" id="ARBA00049229"/>
    </source>
</evidence>
<dbReference type="InterPro" id="IPR036038">
    <property type="entry name" value="Aminotransferase-like"/>
</dbReference>
<keyword evidence="11" id="KW-0032">Aminotransferase</keyword>
<dbReference type="OrthoDB" id="9805628at2"/>
<dbReference type="GO" id="GO:0004084">
    <property type="term" value="F:branched-chain-amino-acid transaminase activity"/>
    <property type="evidence" value="ECO:0007669"/>
    <property type="project" value="UniProtKB-EC"/>
</dbReference>
<dbReference type="Proteomes" id="UP000184513">
    <property type="component" value="Unassembled WGS sequence"/>
</dbReference>
<proteinExistence type="inferred from homology"/>
<dbReference type="FunFam" id="3.20.10.10:FF:000002">
    <property type="entry name" value="D-alanine aminotransferase"/>
    <property type="match status" value="1"/>
</dbReference>
<dbReference type="GO" id="GO:0008652">
    <property type="term" value="P:amino acid biosynthetic process"/>
    <property type="evidence" value="ECO:0007669"/>
    <property type="project" value="UniProtKB-ARBA"/>
</dbReference>
<dbReference type="Gene3D" id="3.30.470.10">
    <property type="match status" value="1"/>
</dbReference>
<evidence type="ECO:0000256" key="5">
    <source>
        <dbReference type="ARBA" id="ARBA00009320"/>
    </source>
</evidence>
<evidence type="ECO:0000256" key="2">
    <source>
        <dbReference type="ARBA" id="ARBA00004824"/>
    </source>
</evidence>
<comment type="similarity">
    <text evidence="5">Belongs to the class-IV pyridoxal-phosphate-dependent aminotransferase family.</text>
</comment>
<keyword evidence="7" id="KW-0663">Pyridoxal phosphate</keyword>
<dbReference type="Pfam" id="PF01063">
    <property type="entry name" value="Aminotran_4"/>
    <property type="match status" value="1"/>
</dbReference>
<comment type="catalytic activity">
    <reaction evidence="10">
        <text>L-leucine + 2-oxoglutarate = 4-methyl-2-oxopentanoate + L-glutamate</text>
        <dbReference type="Rhea" id="RHEA:18321"/>
        <dbReference type="ChEBI" id="CHEBI:16810"/>
        <dbReference type="ChEBI" id="CHEBI:17865"/>
        <dbReference type="ChEBI" id="CHEBI:29985"/>
        <dbReference type="ChEBI" id="CHEBI:57427"/>
        <dbReference type="EC" id="2.6.1.42"/>
    </reaction>
</comment>
<dbReference type="InterPro" id="IPR050571">
    <property type="entry name" value="Class-IV_PLP-Dep_Aminotrnsfr"/>
</dbReference>
<evidence type="ECO:0000313" key="11">
    <source>
        <dbReference type="EMBL" id="SHN15093.1"/>
    </source>
</evidence>
<evidence type="ECO:0000313" key="12">
    <source>
        <dbReference type="Proteomes" id="UP000184513"/>
    </source>
</evidence>
<dbReference type="Gene3D" id="3.20.10.10">
    <property type="entry name" value="D-amino Acid Aminotransferase, subunit A, domain 2"/>
    <property type="match status" value="1"/>
</dbReference>
<dbReference type="EC" id="2.6.1.42" evidence="6"/>
<evidence type="ECO:0000256" key="4">
    <source>
        <dbReference type="ARBA" id="ARBA00005072"/>
    </source>
</evidence>
<dbReference type="PANTHER" id="PTHR42743:SF11">
    <property type="entry name" value="AMINODEOXYCHORISMATE LYASE"/>
    <property type="match status" value="1"/>
</dbReference>
<protein>
    <recommendedName>
        <fullName evidence="6">branched-chain-amino-acid transaminase</fullName>
        <ecNumber evidence="6">2.6.1.42</ecNumber>
    </recommendedName>
</protein>
<dbReference type="GO" id="GO:0046394">
    <property type="term" value="P:carboxylic acid biosynthetic process"/>
    <property type="evidence" value="ECO:0007669"/>
    <property type="project" value="UniProtKB-ARBA"/>
</dbReference>
<comment type="pathway">
    <text evidence="3">Amino-acid biosynthesis; L-valine biosynthesis; L-valine from pyruvate: step 4/4.</text>
</comment>
<dbReference type="RefSeq" id="WP_073095222.1">
    <property type="nucleotide sequence ID" value="NZ_FRCY01000008.1"/>
</dbReference>
<evidence type="ECO:0000256" key="7">
    <source>
        <dbReference type="ARBA" id="ARBA00022898"/>
    </source>
</evidence>
<reference evidence="11 12" key="1">
    <citation type="submission" date="2016-11" db="EMBL/GenBank/DDBJ databases">
        <authorList>
            <person name="Jaros S."/>
            <person name="Januszkiewicz K."/>
            <person name="Wedrychowicz H."/>
        </authorList>
    </citation>
    <scope>NUCLEOTIDE SEQUENCE [LARGE SCALE GENOMIC DNA]</scope>
    <source>
        <strain evidence="11 12">CGMCC 1.6102</strain>
    </source>
</reference>
<dbReference type="SUPFAM" id="SSF56752">
    <property type="entry name" value="D-aminoacid aminotransferase-like PLP-dependent enzymes"/>
    <property type="match status" value="1"/>
</dbReference>
<evidence type="ECO:0000256" key="9">
    <source>
        <dbReference type="ARBA" id="ARBA00048798"/>
    </source>
</evidence>
<name>A0A1M7PE26_9BACT</name>
<accession>A0A1M7PE26</accession>
<comment type="catalytic activity">
    <reaction evidence="9">
        <text>L-isoleucine + 2-oxoglutarate = (S)-3-methyl-2-oxopentanoate + L-glutamate</text>
        <dbReference type="Rhea" id="RHEA:24801"/>
        <dbReference type="ChEBI" id="CHEBI:16810"/>
        <dbReference type="ChEBI" id="CHEBI:29985"/>
        <dbReference type="ChEBI" id="CHEBI:35146"/>
        <dbReference type="ChEBI" id="CHEBI:58045"/>
        <dbReference type="EC" id="2.6.1.42"/>
    </reaction>
</comment>